<dbReference type="InterPro" id="IPR017439">
    <property type="entry name" value="Amidohydrolase"/>
</dbReference>
<dbReference type="Pfam" id="PF07687">
    <property type="entry name" value="M20_dimer"/>
    <property type="match status" value="1"/>
</dbReference>
<feature type="binding site" evidence="2">
    <location>
        <position position="366"/>
    </location>
    <ligand>
        <name>Mn(2+)</name>
        <dbReference type="ChEBI" id="CHEBI:29035"/>
        <label>2</label>
    </ligand>
</feature>
<dbReference type="Gene3D" id="3.30.70.360">
    <property type="match status" value="1"/>
</dbReference>
<dbReference type="EMBL" id="CP049934">
    <property type="protein sequence ID" value="QIM15304.1"/>
    <property type="molecule type" value="Genomic_DNA"/>
</dbReference>
<dbReference type="PANTHER" id="PTHR11014:SF63">
    <property type="entry name" value="METALLOPEPTIDASE, PUTATIVE (AFU_ORTHOLOGUE AFUA_6G09600)-RELATED"/>
    <property type="match status" value="1"/>
</dbReference>
<evidence type="ECO:0000256" key="2">
    <source>
        <dbReference type="PIRSR" id="PIRSR005962-1"/>
    </source>
</evidence>
<name>A0A6G8FG27_9MICO</name>
<dbReference type="InterPro" id="IPR036264">
    <property type="entry name" value="Bact_exopeptidase_dim_dom"/>
</dbReference>
<dbReference type="PANTHER" id="PTHR11014">
    <property type="entry name" value="PEPTIDASE M20 FAMILY MEMBER"/>
    <property type="match status" value="1"/>
</dbReference>
<dbReference type="InterPro" id="IPR002933">
    <property type="entry name" value="Peptidase_M20"/>
</dbReference>
<feature type="binding site" evidence="2">
    <location>
        <position position="103"/>
    </location>
    <ligand>
        <name>Mn(2+)</name>
        <dbReference type="ChEBI" id="CHEBI:29035"/>
        <label>2</label>
    </ligand>
</feature>
<dbReference type="NCBIfam" id="TIGR01891">
    <property type="entry name" value="amidohydrolases"/>
    <property type="match status" value="1"/>
</dbReference>
<evidence type="ECO:0000313" key="4">
    <source>
        <dbReference type="EMBL" id="QIM15304.1"/>
    </source>
</evidence>
<dbReference type="SUPFAM" id="SSF53187">
    <property type="entry name" value="Zn-dependent exopeptidases"/>
    <property type="match status" value="1"/>
</dbReference>
<sequence>MAIDVTEHDYLIRLRRALHAVPEIGLELPRTQQRLLAELSSLPLEITLGQKCTSITAVLRGTHPERNGASPAILLRSDMDGLPVSEPANCDFSSQVVGIMHACGHDLHMAMLVGAARELSARSDELRGDVVFMFQPGEEGWGGARIMISEGVLEAAGPRVLSAFAVHVFTGDKRRSRFGIRPGTAMAYAAGLTVDITGRGGHGSAPHLASDPVPTAAETILALQSATTRRFNALDPVVVTIGKVSAGTARNIIPESAHLQATVRGFSHESHEMAAKVLPSVARGVALAHNQQAEVEFTPEFPPLVNTAEDTEAVISMVSRIFGADHIETVETPKTASEDFAEVLEEVPGVLVFIDATPPEGSNYNHSPHAVFDDAILADGALLHTEFAIQRLTELSAAVPENASVTTGDSCA</sequence>
<accession>A0A6G8FG27</accession>
<protein>
    <submittedName>
        <fullName evidence="4">Amidohydrolase</fullName>
    </submittedName>
</protein>
<reference evidence="4 5" key="1">
    <citation type="submission" date="2020-03" db="EMBL/GenBank/DDBJ databases">
        <title>Leucobacter sp. nov., isolated from beetles.</title>
        <authorList>
            <person name="Hyun D.-W."/>
            <person name="Bae J.-W."/>
        </authorList>
    </citation>
    <scope>NUCLEOTIDE SEQUENCE [LARGE SCALE GENOMIC DNA]</scope>
    <source>
        <strain evidence="4 5">HDW9B</strain>
    </source>
</reference>
<comment type="cofactor">
    <cofactor evidence="2">
        <name>Mn(2+)</name>
        <dbReference type="ChEBI" id="CHEBI:29035"/>
    </cofactor>
    <text evidence="2">The Mn(2+) ion enhances activity.</text>
</comment>
<feature type="binding site" evidence="2">
    <location>
        <position position="139"/>
    </location>
    <ligand>
        <name>Mn(2+)</name>
        <dbReference type="ChEBI" id="CHEBI:29035"/>
        <label>2</label>
    </ligand>
</feature>
<organism evidence="4 5">
    <name type="scientific">Leucobacter insecticola</name>
    <dbReference type="NCBI Taxonomy" id="2714934"/>
    <lineage>
        <taxon>Bacteria</taxon>
        <taxon>Bacillati</taxon>
        <taxon>Actinomycetota</taxon>
        <taxon>Actinomycetes</taxon>
        <taxon>Micrococcales</taxon>
        <taxon>Microbacteriaceae</taxon>
        <taxon>Leucobacter</taxon>
    </lineage>
</organism>
<dbReference type="GO" id="GO:0019877">
    <property type="term" value="P:diaminopimelate biosynthetic process"/>
    <property type="evidence" value="ECO:0007669"/>
    <property type="project" value="UniProtKB-ARBA"/>
</dbReference>
<feature type="binding site" evidence="2">
    <location>
        <position position="105"/>
    </location>
    <ligand>
        <name>Mn(2+)</name>
        <dbReference type="ChEBI" id="CHEBI:29035"/>
        <label>2</label>
    </ligand>
</feature>
<proteinExistence type="predicted"/>
<feature type="binding site" evidence="2">
    <location>
        <position position="167"/>
    </location>
    <ligand>
        <name>Mn(2+)</name>
        <dbReference type="ChEBI" id="CHEBI:29035"/>
        <label>2</label>
    </ligand>
</feature>
<dbReference type="GO" id="GO:0050118">
    <property type="term" value="F:N-acetyldiaminopimelate deacetylase activity"/>
    <property type="evidence" value="ECO:0007669"/>
    <property type="project" value="UniProtKB-ARBA"/>
</dbReference>
<evidence type="ECO:0000259" key="3">
    <source>
        <dbReference type="Pfam" id="PF07687"/>
    </source>
</evidence>
<dbReference type="KEGG" id="lins:G7067_00945"/>
<dbReference type="PIRSF" id="PIRSF005962">
    <property type="entry name" value="Pept_M20D_amidohydro"/>
    <property type="match status" value="1"/>
</dbReference>
<gene>
    <name evidence="4" type="ORF">G7067_00945</name>
</gene>
<dbReference type="InterPro" id="IPR011650">
    <property type="entry name" value="Peptidase_M20_dimer"/>
</dbReference>
<dbReference type="AlphaFoldDB" id="A0A6G8FG27"/>
<dbReference type="GO" id="GO:0046872">
    <property type="term" value="F:metal ion binding"/>
    <property type="evidence" value="ECO:0007669"/>
    <property type="project" value="UniProtKB-KW"/>
</dbReference>
<evidence type="ECO:0000256" key="1">
    <source>
        <dbReference type="ARBA" id="ARBA00022801"/>
    </source>
</evidence>
<dbReference type="Gene3D" id="3.40.630.10">
    <property type="entry name" value="Zn peptidases"/>
    <property type="match status" value="1"/>
</dbReference>
<dbReference type="SUPFAM" id="SSF55031">
    <property type="entry name" value="Bacterial exopeptidase dimerisation domain"/>
    <property type="match status" value="1"/>
</dbReference>
<dbReference type="RefSeq" id="WP_166321349.1">
    <property type="nucleotide sequence ID" value="NZ_CP049934.1"/>
</dbReference>
<keyword evidence="5" id="KW-1185">Reference proteome</keyword>
<keyword evidence="2" id="KW-0479">Metal-binding</keyword>
<keyword evidence="1 4" id="KW-0378">Hydrolase</keyword>
<evidence type="ECO:0000313" key="5">
    <source>
        <dbReference type="Proteomes" id="UP000501387"/>
    </source>
</evidence>
<feature type="domain" description="Peptidase M20 dimerisation" evidence="3">
    <location>
        <begin position="189"/>
        <end position="272"/>
    </location>
</feature>
<dbReference type="CDD" id="cd03886">
    <property type="entry name" value="M20_Acy1"/>
    <property type="match status" value="1"/>
</dbReference>
<keyword evidence="2" id="KW-0464">Manganese</keyword>
<dbReference type="FunFam" id="3.30.70.360:FF:000001">
    <property type="entry name" value="N-acetyldiaminopimelate deacetylase"/>
    <property type="match status" value="1"/>
</dbReference>
<dbReference type="Pfam" id="PF01546">
    <property type="entry name" value="Peptidase_M20"/>
    <property type="match status" value="1"/>
</dbReference>
<dbReference type="Proteomes" id="UP000501387">
    <property type="component" value="Chromosome"/>
</dbReference>